<dbReference type="PIRSF" id="PIRSF002465">
    <property type="entry name" value="Phsphlp_syn_PlsX"/>
    <property type="match status" value="1"/>
</dbReference>
<gene>
    <name evidence="10" type="primary">plsX</name>
    <name evidence="11" type="ORF">CEE36_03785</name>
</gene>
<dbReference type="Pfam" id="PF02504">
    <property type="entry name" value="FA_synthesis"/>
    <property type="match status" value="1"/>
</dbReference>
<keyword evidence="7 10" id="KW-1208">Phospholipid metabolism</keyword>
<dbReference type="Gene3D" id="3.40.718.10">
    <property type="entry name" value="Isopropylmalate Dehydrogenase"/>
    <property type="match status" value="1"/>
</dbReference>
<organism evidence="11 12">
    <name type="scientific">candidate division TA06 bacterium B3_TA06</name>
    <dbReference type="NCBI Taxonomy" id="2012487"/>
    <lineage>
        <taxon>Bacteria</taxon>
        <taxon>Bacteria division TA06</taxon>
    </lineage>
</organism>
<dbReference type="HAMAP" id="MF_00019">
    <property type="entry name" value="PlsX"/>
    <property type="match status" value="1"/>
</dbReference>
<dbReference type="SUPFAM" id="SSF53659">
    <property type="entry name" value="Isocitrate/Isopropylmalate dehydrogenase-like"/>
    <property type="match status" value="1"/>
</dbReference>
<accession>A0A532V916</accession>
<keyword evidence="11" id="KW-0012">Acyltransferase</keyword>
<evidence type="ECO:0000256" key="7">
    <source>
        <dbReference type="ARBA" id="ARBA00023264"/>
    </source>
</evidence>
<keyword evidence="4 10" id="KW-0808">Transferase</keyword>
<comment type="subcellular location">
    <subcellularLocation>
        <location evidence="10">Cytoplasm</location>
    </subcellularLocation>
    <text evidence="10">Associated with the membrane possibly through PlsY.</text>
</comment>
<dbReference type="InterPro" id="IPR003664">
    <property type="entry name" value="FA_synthesis"/>
</dbReference>
<dbReference type="GO" id="GO:0043811">
    <property type="term" value="F:phosphate:acyl-[acyl carrier protein] acyltransferase activity"/>
    <property type="evidence" value="ECO:0007669"/>
    <property type="project" value="UniProtKB-UniRule"/>
</dbReference>
<dbReference type="PANTHER" id="PTHR30100:SF1">
    <property type="entry name" value="PHOSPHATE ACYLTRANSFERASE"/>
    <property type="match status" value="1"/>
</dbReference>
<dbReference type="EMBL" id="NJBO01000004">
    <property type="protein sequence ID" value="TKJ43467.1"/>
    <property type="molecule type" value="Genomic_DNA"/>
</dbReference>
<dbReference type="EC" id="2.3.1.274" evidence="8 10"/>
<dbReference type="NCBIfam" id="TIGR00182">
    <property type="entry name" value="plsX"/>
    <property type="match status" value="1"/>
</dbReference>
<dbReference type="GO" id="GO:0008654">
    <property type="term" value="P:phospholipid biosynthetic process"/>
    <property type="evidence" value="ECO:0007669"/>
    <property type="project" value="UniProtKB-KW"/>
</dbReference>
<dbReference type="AlphaFoldDB" id="A0A532V916"/>
<evidence type="ECO:0000313" key="11">
    <source>
        <dbReference type="EMBL" id="TKJ43467.1"/>
    </source>
</evidence>
<comment type="similarity">
    <text evidence="10">Belongs to the PlsX family.</text>
</comment>
<dbReference type="GO" id="GO:0005737">
    <property type="term" value="C:cytoplasm"/>
    <property type="evidence" value="ECO:0007669"/>
    <property type="project" value="UniProtKB-SubCell"/>
</dbReference>
<dbReference type="UniPathway" id="UPA00085"/>
<evidence type="ECO:0000256" key="3">
    <source>
        <dbReference type="ARBA" id="ARBA00022516"/>
    </source>
</evidence>
<evidence type="ECO:0000256" key="10">
    <source>
        <dbReference type="HAMAP-Rule" id="MF_00019"/>
    </source>
</evidence>
<sequence length="325" mass="34816">MRIALDAMGSDAAPSSEVEGALTALAEDTDLGVVLLGLREALEPFKKKIGEAQGLALVEVEEAIGMHEAPSEALKTKAYSSIARGIDLLKRGEVDAFVSAGNTGAVMAFSLFTLGRIKGIQRPALGASFPTPSGHTFVLDVGANVEAKPVQLRNYAVMGRIVMEKIFRVPQPRVGVINVGHERGKGNQLTQEAYGLLEQAPIRFIGNLEGSEVFRDKADVIVTDGFTGNVLLKVCEGMGEAVLSTLHTTGKKYRWRSWFSKKVFRDFISGLNYEESGGAILLGVEGSVIISHGRSSAHAITNALRLASFTVREGVVDAIKEEFSN</sequence>
<reference evidence="11 12" key="1">
    <citation type="submission" date="2017-06" db="EMBL/GenBank/DDBJ databases">
        <title>Novel microbial phyla capable of carbon fixation and sulfur reduction in deep-sea sediments.</title>
        <authorList>
            <person name="Huang J."/>
            <person name="Baker B."/>
            <person name="Wang Y."/>
        </authorList>
    </citation>
    <scope>NUCLEOTIDE SEQUENCE [LARGE SCALE GENOMIC DNA]</scope>
    <source>
        <strain evidence="11">B3_TA06</strain>
    </source>
</reference>
<dbReference type="Proteomes" id="UP000317778">
    <property type="component" value="Unassembled WGS sequence"/>
</dbReference>
<evidence type="ECO:0000256" key="8">
    <source>
        <dbReference type="ARBA" id="ARBA00024069"/>
    </source>
</evidence>
<evidence type="ECO:0000256" key="4">
    <source>
        <dbReference type="ARBA" id="ARBA00022679"/>
    </source>
</evidence>
<comment type="caution">
    <text evidence="11">The sequence shown here is derived from an EMBL/GenBank/DDBJ whole genome shotgun (WGS) entry which is preliminary data.</text>
</comment>
<dbReference type="PANTHER" id="PTHR30100">
    <property type="entry name" value="FATTY ACID/PHOSPHOLIPID SYNTHESIS PROTEIN PLSX"/>
    <property type="match status" value="1"/>
</dbReference>
<comment type="catalytic activity">
    <reaction evidence="1 10">
        <text>a fatty acyl-[ACP] + phosphate = an acyl phosphate + holo-[ACP]</text>
        <dbReference type="Rhea" id="RHEA:42292"/>
        <dbReference type="Rhea" id="RHEA-COMP:9685"/>
        <dbReference type="Rhea" id="RHEA-COMP:14125"/>
        <dbReference type="ChEBI" id="CHEBI:43474"/>
        <dbReference type="ChEBI" id="CHEBI:59918"/>
        <dbReference type="ChEBI" id="CHEBI:64479"/>
        <dbReference type="ChEBI" id="CHEBI:138651"/>
        <dbReference type="EC" id="2.3.1.274"/>
    </reaction>
</comment>
<comment type="function">
    <text evidence="10">Catalyzes the reversible formation of acyl-phosphate (acyl-PO(4)) from acyl-[acyl-carrier-protein] (acyl-ACP). This enzyme utilizes acyl-ACP as fatty acyl donor, but not acyl-CoA.</text>
</comment>
<comment type="subunit">
    <text evidence="9 10">Homodimer. Probably interacts with PlsY.</text>
</comment>
<evidence type="ECO:0000256" key="1">
    <source>
        <dbReference type="ARBA" id="ARBA00001232"/>
    </source>
</evidence>
<protein>
    <recommendedName>
        <fullName evidence="8 10">Phosphate acyltransferase</fullName>
        <ecNumber evidence="8 10">2.3.1.274</ecNumber>
    </recommendedName>
    <alternativeName>
        <fullName evidence="10">Acyl-ACP phosphotransacylase</fullName>
    </alternativeName>
    <alternativeName>
        <fullName evidence="10">Acyl-[acyl-carrier-protein]--phosphate acyltransferase</fullName>
    </alternativeName>
    <alternativeName>
        <fullName evidence="10">Phosphate-acyl-ACP acyltransferase</fullName>
    </alternativeName>
</protein>
<evidence type="ECO:0000313" key="12">
    <source>
        <dbReference type="Proteomes" id="UP000317778"/>
    </source>
</evidence>
<evidence type="ECO:0000256" key="9">
    <source>
        <dbReference type="ARBA" id="ARBA00046608"/>
    </source>
</evidence>
<dbReference type="GO" id="GO:0006633">
    <property type="term" value="P:fatty acid biosynthetic process"/>
    <property type="evidence" value="ECO:0007669"/>
    <property type="project" value="UniProtKB-UniRule"/>
</dbReference>
<dbReference type="InterPro" id="IPR012281">
    <property type="entry name" value="Phospholipid_synth_PlsX-like"/>
</dbReference>
<evidence type="ECO:0000256" key="6">
    <source>
        <dbReference type="ARBA" id="ARBA00023209"/>
    </source>
</evidence>
<proteinExistence type="inferred from homology"/>
<keyword evidence="3 10" id="KW-0444">Lipid biosynthesis</keyword>
<keyword evidence="6 10" id="KW-0594">Phospholipid biosynthesis</keyword>
<comment type="pathway">
    <text evidence="10">Lipid metabolism; phospholipid metabolism.</text>
</comment>
<name>A0A532V916_UNCT6</name>
<evidence type="ECO:0000256" key="5">
    <source>
        <dbReference type="ARBA" id="ARBA00023098"/>
    </source>
</evidence>
<evidence type="ECO:0000256" key="2">
    <source>
        <dbReference type="ARBA" id="ARBA00022490"/>
    </source>
</evidence>
<keyword evidence="5 10" id="KW-0443">Lipid metabolism</keyword>
<keyword evidence="2 10" id="KW-0963">Cytoplasm</keyword>